<gene>
    <name evidence="1" type="ORF">EZS28_049617</name>
</gene>
<dbReference type="Proteomes" id="UP000324800">
    <property type="component" value="Unassembled WGS sequence"/>
</dbReference>
<dbReference type="AlphaFoldDB" id="A0A5J4T8V0"/>
<sequence>MSLTKEQREDGYRQRAYMETIMDLSEHKIDQKYAAIQLAYYIDESKQLDKQVKLTDEDVVTGSCLDLNKMKDNQLVILDFDIPHNEDEYNKEFYRNVIINDHLPKGTPVLITAHGGLHAYVHRYDYPLKSNRLVASKKIPFTGFAVDIFAQIEKHKTADGKPNGIIENR</sequence>
<evidence type="ECO:0000313" key="2">
    <source>
        <dbReference type="Proteomes" id="UP000324800"/>
    </source>
</evidence>
<organism evidence="1 2">
    <name type="scientific">Streblomastix strix</name>
    <dbReference type="NCBI Taxonomy" id="222440"/>
    <lineage>
        <taxon>Eukaryota</taxon>
        <taxon>Metamonada</taxon>
        <taxon>Preaxostyla</taxon>
        <taxon>Oxymonadida</taxon>
        <taxon>Streblomastigidae</taxon>
        <taxon>Streblomastix</taxon>
    </lineage>
</organism>
<dbReference type="SUPFAM" id="SSF56747">
    <property type="entry name" value="Prim-pol domain"/>
    <property type="match status" value="1"/>
</dbReference>
<name>A0A5J4T8V0_9EUKA</name>
<reference evidence="1 2" key="1">
    <citation type="submission" date="2019-03" db="EMBL/GenBank/DDBJ databases">
        <title>Single cell metagenomics reveals metabolic interactions within the superorganism composed of flagellate Streblomastix strix and complex community of Bacteroidetes bacteria on its surface.</title>
        <authorList>
            <person name="Treitli S.C."/>
            <person name="Kolisko M."/>
            <person name="Husnik F."/>
            <person name="Keeling P."/>
            <person name="Hampl V."/>
        </authorList>
    </citation>
    <scope>NUCLEOTIDE SEQUENCE [LARGE SCALE GENOMIC DNA]</scope>
    <source>
        <strain evidence="1">ST1C</strain>
    </source>
</reference>
<feature type="non-terminal residue" evidence="1">
    <location>
        <position position="169"/>
    </location>
</feature>
<dbReference type="EMBL" id="SNRW01035591">
    <property type="protein sequence ID" value="KAA6354856.1"/>
    <property type="molecule type" value="Genomic_DNA"/>
</dbReference>
<protein>
    <submittedName>
        <fullName evidence="1">Uncharacterized protein</fullName>
    </submittedName>
</protein>
<accession>A0A5J4T8V0</accession>
<evidence type="ECO:0000313" key="1">
    <source>
        <dbReference type="EMBL" id="KAA6354856.1"/>
    </source>
</evidence>
<proteinExistence type="predicted"/>
<comment type="caution">
    <text evidence="1">The sequence shown here is derived from an EMBL/GenBank/DDBJ whole genome shotgun (WGS) entry which is preliminary data.</text>
</comment>